<keyword evidence="2" id="KW-1185">Reference proteome</keyword>
<gene>
    <name evidence="1" type="ORF">CR513_58579</name>
</gene>
<dbReference type="AlphaFoldDB" id="A0A371EAL0"/>
<dbReference type="EMBL" id="QJKJ01015121">
    <property type="protein sequence ID" value="RDX63034.1"/>
    <property type="molecule type" value="Genomic_DNA"/>
</dbReference>
<dbReference type="Proteomes" id="UP000257109">
    <property type="component" value="Unassembled WGS sequence"/>
</dbReference>
<protein>
    <recommendedName>
        <fullName evidence="3">Integrase zinc-binding domain-containing protein</fullName>
    </recommendedName>
</protein>
<reference evidence="1" key="1">
    <citation type="submission" date="2018-05" db="EMBL/GenBank/DDBJ databases">
        <title>Draft genome of Mucuna pruriens seed.</title>
        <authorList>
            <person name="Nnadi N.E."/>
            <person name="Vos R."/>
            <person name="Hasami M.H."/>
            <person name="Devisetty U.K."/>
            <person name="Aguiy J.C."/>
        </authorList>
    </citation>
    <scope>NUCLEOTIDE SEQUENCE [LARGE SCALE GENOMIC DNA]</scope>
    <source>
        <strain evidence="1">JCA_2017</strain>
    </source>
</reference>
<evidence type="ECO:0000313" key="2">
    <source>
        <dbReference type="Proteomes" id="UP000257109"/>
    </source>
</evidence>
<name>A0A371EAL0_MUCPR</name>
<evidence type="ECO:0008006" key="3">
    <source>
        <dbReference type="Google" id="ProtNLM"/>
    </source>
</evidence>
<comment type="caution">
    <text evidence="1">The sequence shown here is derived from an EMBL/GenBank/DDBJ whole genome shotgun (WGS) entry which is preliminary data.</text>
</comment>
<feature type="non-terminal residue" evidence="1">
    <location>
        <position position="1"/>
    </location>
</feature>
<evidence type="ECO:0000313" key="1">
    <source>
        <dbReference type="EMBL" id="RDX63034.1"/>
    </source>
</evidence>
<proteinExistence type="predicted"/>
<accession>A0A371EAL0</accession>
<organism evidence="1 2">
    <name type="scientific">Mucuna pruriens</name>
    <name type="common">Velvet bean</name>
    <name type="synonym">Dolichos pruriens</name>
    <dbReference type="NCBI Taxonomy" id="157652"/>
    <lineage>
        <taxon>Eukaryota</taxon>
        <taxon>Viridiplantae</taxon>
        <taxon>Streptophyta</taxon>
        <taxon>Embryophyta</taxon>
        <taxon>Tracheophyta</taxon>
        <taxon>Spermatophyta</taxon>
        <taxon>Magnoliopsida</taxon>
        <taxon>eudicotyledons</taxon>
        <taxon>Gunneridae</taxon>
        <taxon>Pentapetalae</taxon>
        <taxon>rosids</taxon>
        <taxon>fabids</taxon>
        <taxon>Fabales</taxon>
        <taxon>Fabaceae</taxon>
        <taxon>Papilionoideae</taxon>
        <taxon>50 kb inversion clade</taxon>
        <taxon>NPAAA clade</taxon>
        <taxon>indigoferoid/millettioid clade</taxon>
        <taxon>Phaseoleae</taxon>
        <taxon>Mucuna</taxon>
    </lineage>
</organism>
<sequence>MNLDEVFSDHRSLKHSLIKKEIITSTLVTRKVNVVVNALSRKSSYVSALSRVITHEKRIDVKIRTYEVMRFYNKIHLFDVTKLRKLILQKGLSRGLSVRPRATRMYQNLREMFGWPGLKEEVTEPIMDEPNCLVYPDQC</sequence>
<dbReference type="OrthoDB" id="1938712at2759"/>